<dbReference type="EMBL" id="VSWC01000014">
    <property type="protein sequence ID" value="KAA1114395.1"/>
    <property type="molecule type" value="Genomic_DNA"/>
</dbReference>
<feature type="region of interest" description="Disordered" evidence="1">
    <location>
        <begin position="36"/>
        <end position="64"/>
    </location>
</feature>
<dbReference type="AlphaFoldDB" id="A0A5B0QN05"/>
<accession>A0A5B0QN05</accession>
<evidence type="ECO:0000313" key="4">
    <source>
        <dbReference type="Proteomes" id="UP000324748"/>
    </source>
</evidence>
<evidence type="ECO:0000313" key="3">
    <source>
        <dbReference type="EMBL" id="KAA1124322.1"/>
    </source>
</evidence>
<dbReference type="Proteomes" id="UP000325313">
    <property type="component" value="Unassembled WGS sequence"/>
</dbReference>
<evidence type="ECO:0000313" key="5">
    <source>
        <dbReference type="Proteomes" id="UP000325313"/>
    </source>
</evidence>
<comment type="caution">
    <text evidence="2">The sequence shown here is derived from an EMBL/GenBank/DDBJ whole genome shotgun (WGS) entry which is preliminary data.</text>
</comment>
<protein>
    <submittedName>
        <fullName evidence="2">Uncharacterized protein</fullName>
    </submittedName>
</protein>
<sequence length="87" mass="8870">MLPTGIGGPPQLTAEYLHGNIGGELCPVARSALNSSSKEQVGKKSEGQEGLMGEVGAAPGDARGHHQGGLNLVLEGCLVMKCNGLFK</sequence>
<name>A0A5B0QN05_PUCGR</name>
<evidence type="ECO:0000313" key="2">
    <source>
        <dbReference type="EMBL" id="KAA1114395.1"/>
    </source>
</evidence>
<keyword evidence="4" id="KW-1185">Reference proteome</keyword>
<organism evidence="2 4">
    <name type="scientific">Puccinia graminis f. sp. tritici</name>
    <dbReference type="NCBI Taxonomy" id="56615"/>
    <lineage>
        <taxon>Eukaryota</taxon>
        <taxon>Fungi</taxon>
        <taxon>Dikarya</taxon>
        <taxon>Basidiomycota</taxon>
        <taxon>Pucciniomycotina</taxon>
        <taxon>Pucciniomycetes</taxon>
        <taxon>Pucciniales</taxon>
        <taxon>Pucciniaceae</taxon>
        <taxon>Puccinia</taxon>
    </lineage>
</organism>
<proteinExistence type="predicted"/>
<dbReference type="EMBL" id="VDEP01000204">
    <property type="protein sequence ID" value="KAA1124322.1"/>
    <property type="molecule type" value="Genomic_DNA"/>
</dbReference>
<dbReference type="Proteomes" id="UP000324748">
    <property type="component" value="Unassembled WGS sequence"/>
</dbReference>
<reference evidence="4 5" key="1">
    <citation type="submission" date="2019-05" db="EMBL/GenBank/DDBJ databases">
        <title>Emergence of the Ug99 lineage of the wheat stem rust pathogen through somatic hybridization.</title>
        <authorList>
            <person name="Li F."/>
            <person name="Upadhyaya N.M."/>
            <person name="Sperschneider J."/>
            <person name="Matny O."/>
            <person name="Nguyen-Phuc H."/>
            <person name="Mago R."/>
            <person name="Raley C."/>
            <person name="Miller M.E."/>
            <person name="Silverstein K.A.T."/>
            <person name="Henningsen E."/>
            <person name="Hirsch C.D."/>
            <person name="Visser B."/>
            <person name="Pretorius Z.A."/>
            <person name="Steffenson B.J."/>
            <person name="Schwessinger B."/>
            <person name="Dodds P.N."/>
            <person name="Figueroa M."/>
        </authorList>
    </citation>
    <scope>NUCLEOTIDE SEQUENCE [LARGE SCALE GENOMIC DNA]</scope>
    <source>
        <strain evidence="2">21-0</strain>
        <strain evidence="3 5">Ug99</strain>
    </source>
</reference>
<evidence type="ECO:0000256" key="1">
    <source>
        <dbReference type="SAM" id="MobiDB-lite"/>
    </source>
</evidence>
<gene>
    <name evidence="2" type="ORF">PGT21_007280</name>
    <name evidence="3" type="ORF">PGTUg99_026015</name>
</gene>